<reference evidence="7" key="1">
    <citation type="submission" date="2023-03" db="EMBL/GenBank/DDBJ databases">
        <title>Actinorhabdospora filicis NBRC 111898.</title>
        <authorList>
            <person name="Ichikawa N."/>
            <person name="Sato H."/>
            <person name="Tonouchi N."/>
        </authorList>
    </citation>
    <scope>NUCLEOTIDE SEQUENCE</scope>
    <source>
        <strain evidence="7">NBRC 111898</strain>
    </source>
</reference>
<dbReference type="RefSeq" id="WP_285664690.1">
    <property type="nucleotide sequence ID" value="NZ_BSTX01000003.1"/>
</dbReference>
<feature type="domain" description="FMN hydroxy acid dehydrogenase" evidence="6">
    <location>
        <begin position="19"/>
        <end position="421"/>
    </location>
</feature>
<feature type="binding site" evidence="5">
    <location>
        <position position="314"/>
    </location>
    <ligand>
        <name>FMN</name>
        <dbReference type="ChEBI" id="CHEBI:58210"/>
    </ligand>
</feature>
<feature type="binding site" evidence="5">
    <location>
        <position position="151"/>
    </location>
    <ligand>
        <name>glyoxylate</name>
        <dbReference type="ChEBI" id="CHEBI:36655"/>
    </ligand>
</feature>
<evidence type="ECO:0000256" key="4">
    <source>
        <dbReference type="PIRSR" id="PIRSR000138-1"/>
    </source>
</evidence>
<dbReference type="Proteomes" id="UP001165079">
    <property type="component" value="Unassembled WGS sequence"/>
</dbReference>
<evidence type="ECO:0000313" key="7">
    <source>
        <dbReference type="EMBL" id="GLZ79538.1"/>
    </source>
</evidence>
<dbReference type="InterPro" id="IPR008259">
    <property type="entry name" value="FMN_hydac_DH_AS"/>
</dbReference>
<dbReference type="Pfam" id="PF01070">
    <property type="entry name" value="FMN_dh"/>
    <property type="match status" value="1"/>
</dbReference>
<feature type="binding site" evidence="5">
    <location>
        <begin position="347"/>
        <end position="351"/>
    </location>
    <ligand>
        <name>FMN</name>
        <dbReference type="ChEBI" id="CHEBI:58210"/>
    </ligand>
</feature>
<feature type="binding site" evidence="5">
    <location>
        <position position="177"/>
    </location>
    <ligand>
        <name>FMN</name>
        <dbReference type="ChEBI" id="CHEBI:58210"/>
    </ligand>
</feature>
<sequence>MSIGRSVQSGVYRNGALGVPMPVPRAPAALEAKARKRMSARAYDYVAGSAGTERTAHANTAAFARRAILPRMLRDVGERDLSVELFGRRLPLPLYLSPVGVLELAHRGADVAAGRAAAFAGIPMAFSSQASRPMEEIAAAMGEGPRWFQLYWSSDDDVVLSFLERAEASGCEALLVTLDTHVLGWRPRDLDHAFLPFAHGMGIAQYTSDPAFMRLAAARPPSAGAKPKPTLTAIRTLLAMTRRHPGGFWANLRSPLPRAAVETFLDVFSRSTLTWADLAFLREHTRLPIVLKGLCDAEDAARALDAGVDGIVVSNHGGRQIDGAVAALDALPGVAERVAGRVPVLFDSGVRTGSDVLKALALGAVAVGLGRPYVYGLAVDGEAGVRAVIDHVAAELDLSLALAGLRDLSEVDAGLLSSYSASS</sequence>
<comment type="cofactor">
    <cofactor evidence="1">
        <name>FMN</name>
        <dbReference type="ChEBI" id="CHEBI:58210"/>
    </cofactor>
</comment>
<feature type="binding site" evidence="5">
    <location>
        <position position="316"/>
    </location>
    <ligand>
        <name>glyoxylate</name>
        <dbReference type="ChEBI" id="CHEBI:36655"/>
    </ligand>
</feature>
<dbReference type="PIRSF" id="PIRSF000138">
    <property type="entry name" value="Al-hdrx_acd_dh"/>
    <property type="match status" value="1"/>
</dbReference>
<dbReference type="GO" id="GO:0016491">
    <property type="term" value="F:oxidoreductase activity"/>
    <property type="evidence" value="ECO:0007669"/>
    <property type="project" value="UniProtKB-KW"/>
</dbReference>
<keyword evidence="8" id="KW-1185">Reference proteome</keyword>
<evidence type="ECO:0000256" key="3">
    <source>
        <dbReference type="ARBA" id="ARBA00024042"/>
    </source>
</evidence>
<name>A0A9W6WAZ2_9ACTN</name>
<dbReference type="EMBL" id="BSTX01000003">
    <property type="protein sequence ID" value="GLZ79538.1"/>
    <property type="molecule type" value="Genomic_DNA"/>
</dbReference>
<dbReference type="SUPFAM" id="SSF51395">
    <property type="entry name" value="FMN-linked oxidoreductases"/>
    <property type="match status" value="1"/>
</dbReference>
<dbReference type="InterPro" id="IPR013785">
    <property type="entry name" value="Aldolase_TIM"/>
</dbReference>
<keyword evidence="5" id="KW-0288">FMN</keyword>
<dbReference type="PANTHER" id="PTHR10578:SF143">
    <property type="entry name" value="FMN-DEPENDENT ALPHA-HYDROXY ACID DEHYDROGENASE PB1A11.03"/>
    <property type="match status" value="1"/>
</dbReference>
<evidence type="ECO:0000313" key="8">
    <source>
        <dbReference type="Proteomes" id="UP001165079"/>
    </source>
</evidence>
<dbReference type="InterPro" id="IPR037396">
    <property type="entry name" value="FMN_HAD"/>
</dbReference>
<feature type="binding site" evidence="5">
    <location>
        <begin position="98"/>
        <end position="100"/>
    </location>
    <ligand>
        <name>FMN</name>
        <dbReference type="ChEBI" id="CHEBI:58210"/>
    </ligand>
</feature>
<feature type="binding site" evidence="5">
    <location>
        <position position="127"/>
    </location>
    <ligand>
        <name>FMN</name>
        <dbReference type="ChEBI" id="CHEBI:58210"/>
    </ligand>
</feature>
<accession>A0A9W6WAZ2</accession>
<feature type="binding site" evidence="5">
    <location>
        <position position="319"/>
    </location>
    <ligand>
        <name>glyoxylate</name>
        <dbReference type="ChEBI" id="CHEBI:36655"/>
    </ligand>
</feature>
<dbReference type="Gene3D" id="3.20.20.70">
    <property type="entry name" value="Aldolase class I"/>
    <property type="match status" value="1"/>
</dbReference>
<dbReference type="InterPro" id="IPR000262">
    <property type="entry name" value="FMN-dep_DH"/>
</dbReference>
<proteinExistence type="inferred from homology"/>
<keyword evidence="5" id="KW-0285">Flavoprotein</keyword>
<dbReference type="InterPro" id="IPR012133">
    <property type="entry name" value="Alpha-hydoxy_acid_DH_FMN"/>
</dbReference>
<dbReference type="PROSITE" id="PS00557">
    <property type="entry name" value="FMN_HYDROXY_ACID_DH_1"/>
    <property type="match status" value="1"/>
</dbReference>
<feature type="binding site" evidence="5">
    <location>
        <position position="149"/>
    </location>
    <ligand>
        <name>FMN</name>
        <dbReference type="ChEBI" id="CHEBI:58210"/>
    </ligand>
</feature>
<feature type="active site" description="Proton acceptor" evidence="4">
    <location>
        <position position="316"/>
    </location>
</feature>
<dbReference type="AlphaFoldDB" id="A0A9W6WAZ2"/>
<keyword evidence="2" id="KW-0560">Oxidoreductase</keyword>
<feature type="binding site" evidence="5">
    <location>
        <position position="45"/>
    </location>
    <ligand>
        <name>glyoxylate</name>
        <dbReference type="ChEBI" id="CHEBI:36655"/>
    </ligand>
</feature>
<evidence type="ECO:0000256" key="2">
    <source>
        <dbReference type="ARBA" id="ARBA00023002"/>
    </source>
</evidence>
<dbReference type="GO" id="GO:0010181">
    <property type="term" value="F:FMN binding"/>
    <property type="evidence" value="ECO:0007669"/>
    <property type="project" value="InterPro"/>
</dbReference>
<evidence type="ECO:0000256" key="5">
    <source>
        <dbReference type="PIRSR" id="PIRSR000138-2"/>
    </source>
</evidence>
<organism evidence="7 8">
    <name type="scientific">Actinorhabdospora filicis</name>
    <dbReference type="NCBI Taxonomy" id="1785913"/>
    <lineage>
        <taxon>Bacteria</taxon>
        <taxon>Bacillati</taxon>
        <taxon>Actinomycetota</taxon>
        <taxon>Actinomycetes</taxon>
        <taxon>Micromonosporales</taxon>
        <taxon>Micromonosporaceae</taxon>
        <taxon>Actinorhabdospora</taxon>
    </lineage>
</organism>
<dbReference type="PROSITE" id="PS51349">
    <property type="entry name" value="FMN_HYDROXY_ACID_DH_2"/>
    <property type="match status" value="1"/>
</dbReference>
<evidence type="ECO:0000259" key="6">
    <source>
        <dbReference type="PROSITE" id="PS51349"/>
    </source>
</evidence>
<protein>
    <submittedName>
        <fullName evidence="7">L-lactate 2-monooxygenase</fullName>
    </submittedName>
</protein>
<feature type="binding site" evidence="5">
    <location>
        <begin position="370"/>
        <end position="371"/>
    </location>
    <ligand>
        <name>FMN</name>
        <dbReference type="ChEBI" id="CHEBI:58210"/>
    </ligand>
</feature>
<comment type="caution">
    <text evidence="7">The sequence shown here is derived from an EMBL/GenBank/DDBJ whole genome shotgun (WGS) entry which is preliminary data.</text>
</comment>
<feature type="binding site" evidence="5">
    <location>
        <position position="186"/>
    </location>
    <ligand>
        <name>glyoxylate</name>
        <dbReference type="ChEBI" id="CHEBI:36655"/>
    </ligand>
</feature>
<dbReference type="PANTHER" id="PTHR10578">
    <property type="entry name" value="S -2-HYDROXY-ACID OXIDASE-RELATED"/>
    <property type="match status" value="1"/>
</dbReference>
<feature type="binding site" evidence="5">
    <location>
        <position position="292"/>
    </location>
    <ligand>
        <name>FMN</name>
        <dbReference type="ChEBI" id="CHEBI:58210"/>
    </ligand>
</feature>
<comment type="similarity">
    <text evidence="3">Belongs to the FMN-dependent alpha-hydroxy acid dehydrogenase family.</text>
</comment>
<evidence type="ECO:0000256" key="1">
    <source>
        <dbReference type="ARBA" id="ARBA00001917"/>
    </source>
</evidence>
<gene>
    <name evidence="7" type="ORF">Afil01_43450</name>
</gene>